<organism evidence="6 7">
    <name type="scientific">Intestinicryptomonas porci</name>
    <dbReference type="NCBI Taxonomy" id="2926320"/>
    <lineage>
        <taxon>Bacteria</taxon>
        <taxon>Pseudomonadati</taxon>
        <taxon>Verrucomicrobiota</taxon>
        <taxon>Opitutia</taxon>
        <taxon>Opitutales</taxon>
        <taxon>Intestinicryptomonaceae</taxon>
        <taxon>Intestinicryptomonas</taxon>
    </lineage>
</organism>
<dbReference type="RefSeq" id="WP_370396654.1">
    <property type="nucleotide sequence ID" value="NZ_JALBUT010000003.1"/>
</dbReference>
<evidence type="ECO:0000313" key="7">
    <source>
        <dbReference type="Proteomes" id="UP001275932"/>
    </source>
</evidence>
<sequence>MDTILNSAKKVLGETTVSALDSARFVRNILDAKPSDSKLTDAQFILKVIEVGLRHIRTKEMSFYKGFELYYKTKKDILRPDSLRDIRYLGNRLMRSNPQLANRNFSELSRLDCEDWLNDTFLTPSQFNKGRSFLHAIFEFAIRREWCDKNPIKRIERRKVIEKEIIPLKLSETKRLIQTAQRESHEYAVVAALLIYAGIRPREVRRLSWYDIDTEEKTITVRSQCSKTGGVRHVEIPPILNRILIVNKSENGLPICPTNWQRRWRKIRDNSGFKGLWVQDVLRHTYASYFAKRYSDLPRLQLNMGHRDLSLLRSRYVNMSQISKSDAADFFN</sequence>
<evidence type="ECO:0000256" key="2">
    <source>
        <dbReference type="ARBA" id="ARBA00022908"/>
    </source>
</evidence>
<comment type="similarity">
    <text evidence="1">Belongs to the 'phage' integrase family.</text>
</comment>
<reference evidence="6 7" key="1">
    <citation type="submission" date="2022-03" db="EMBL/GenBank/DDBJ databases">
        <title>Novel taxa within the pig intestine.</title>
        <authorList>
            <person name="Wylensek D."/>
            <person name="Bishof K."/>
            <person name="Afrizal A."/>
            <person name="Clavel T."/>
        </authorList>
    </citation>
    <scope>NUCLEOTIDE SEQUENCE [LARGE SCALE GENOMIC DNA]</scope>
    <source>
        <strain evidence="6 7">CLA-KB-P66</strain>
    </source>
</reference>
<dbReference type="PANTHER" id="PTHR30629">
    <property type="entry name" value="PROPHAGE INTEGRASE"/>
    <property type="match status" value="1"/>
</dbReference>
<keyword evidence="2" id="KW-0229">DNA integration</keyword>
<comment type="caution">
    <text evidence="6">The sequence shown here is derived from an EMBL/GenBank/DDBJ whole genome shotgun (WGS) entry which is preliminary data.</text>
</comment>
<dbReference type="InterPro" id="IPR011010">
    <property type="entry name" value="DNA_brk_join_enz"/>
</dbReference>
<dbReference type="PROSITE" id="PS51898">
    <property type="entry name" value="TYR_RECOMBINASE"/>
    <property type="match status" value="1"/>
</dbReference>
<proteinExistence type="inferred from homology"/>
<accession>A0ABU4WF70</accession>
<dbReference type="PANTHER" id="PTHR30629:SF2">
    <property type="entry name" value="PROPHAGE INTEGRASE INTS-RELATED"/>
    <property type="match status" value="1"/>
</dbReference>
<dbReference type="InterPro" id="IPR002104">
    <property type="entry name" value="Integrase_catalytic"/>
</dbReference>
<evidence type="ECO:0000259" key="5">
    <source>
        <dbReference type="PROSITE" id="PS51898"/>
    </source>
</evidence>
<dbReference type="Gene3D" id="1.10.150.130">
    <property type="match status" value="1"/>
</dbReference>
<dbReference type="Proteomes" id="UP001275932">
    <property type="component" value="Unassembled WGS sequence"/>
</dbReference>
<evidence type="ECO:0000256" key="3">
    <source>
        <dbReference type="ARBA" id="ARBA00023125"/>
    </source>
</evidence>
<evidence type="ECO:0000256" key="1">
    <source>
        <dbReference type="ARBA" id="ARBA00008857"/>
    </source>
</evidence>
<keyword evidence="7" id="KW-1185">Reference proteome</keyword>
<dbReference type="InterPro" id="IPR013762">
    <property type="entry name" value="Integrase-like_cat_sf"/>
</dbReference>
<dbReference type="Pfam" id="PF00589">
    <property type="entry name" value="Phage_integrase"/>
    <property type="match status" value="1"/>
</dbReference>
<dbReference type="InterPro" id="IPR010998">
    <property type="entry name" value="Integrase_recombinase_N"/>
</dbReference>
<dbReference type="SUPFAM" id="SSF56349">
    <property type="entry name" value="DNA breaking-rejoining enzymes"/>
    <property type="match status" value="1"/>
</dbReference>
<evidence type="ECO:0000313" key="6">
    <source>
        <dbReference type="EMBL" id="MDX8415206.1"/>
    </source>
</evidence>
<dbReference type="EMBL" id="JALBUT010000003">
    <property type="protein sequence ID" value="MDX8415206.1"/>
    <property type="molecule type" value="Genomic_DNA"/>
</dbReference>
<name>A0ABU4WF70_9BACT</name>
<protein>
    <submittedName>
        <fullName evidence="6">Tyrosine-type recombinase/integrase</fullName>
    </submittedName>
</protein>
<dbReference type="InterPro" id="IPR050808">
    <property type="entry name" value="Phage_Integrase"/>
</dbReference>
<feature type="domain" description="Tyr recombinase" evidence="5">
    <location>
        <begin position="163"/>
        <end position="329"/>
    </location>
</feature>
<keyword evidence="3" id="KW-0238">DNA-binding</keyword>
<gene>
    <name evidence="6" type="ORF">MOX91_03305</name>
</gene>
<dbReference type="Gene3D" id="1.10.443.10">
    <property type="entry name" value="Intergrase catalytic core"/>
    <property type="match status" value="1"/>
</dbReference>
<keyword evidence="4" id="KW-0233">DNA recombination</keyword>
<evidence type="ECO:0000256" key="4">
    <source>
        <dbReference type="ARBA" id="ARBA00023172"/>
    </source>
</evidence>